<evidence type="ECO:0000256" key="2">
    <source>
        <dbReference type="ARBA" id="ARBA00022692"/>
    </source>
</evidence>
<dbReference type="Proteomes" id="UP000321331">
    <property type="component" value="Unassembled WGS sequence"/>
</dbReference>
<evidence type="ECO:0000256" key="4">
    <source>
        <dbReference type="ARBA" id="ARBA00023136"/>
    </source>
</evidence>
<feature type="transmembrane region" description="Helical" evidence="7">
    <location>
        <begin position="498"/>
        <end position="520"/>
    </location>
</feature>
<feature type="transmembrane region" description="Helical" evidence="7">
    <location>
        <begin position="157"/>
        <end position="174"/>
    </location>
</feature>
<feature type="transmembrane region" description="Helical" evidence="7">
    <location>
        <begin position="532"/>
        <end position="552"/>
    </location>
</feature>
<dbReference type="PANTHER" id="PTHR23502:SF50">
    <property type="entry name" value="TRANSPORTER, PUTATIVE (AFU_ORTHOLOGUE AFUA_5G00430)-RELATED"/>
    <property type="match status" value="1"/>
</dbReference>
<feature type="compositionally biased region" description="Polar residues" evidence="6">
    <location>
        <begin position="1"/>
        <end position="25"/>
    </location>
</feature>
<proteinExistence type="predicted"/>
<dbReference type="InterPro" id="IPR011701">
    <property type="entry name" value="MFS"/>
</dbReference>
<dbReference type="EMBL" id="VMNF01000007">
    <property type="protein sequence ID" value="TXC03891.1"/>
    <property type="molecule type" value="Genomic_DNA"/>
</dbReference>
<sequence>MLTSPHAQTNPPSSHVMSSEGTQNPTDKKIQTAPASSADIHAGSTVMFPPGTVRLGDPDAVASREGIILQPRPTEDPNDPLNWPNWRKYINFGLVSFYVLMVSEFINSAGPTWGPMQKELGFSDEALTASYAIGCACLAIGAVMLVPFALKFGRRPLYLFSSLVQIGVGIWSAKIQNVPDLLLVNAINNIFGALAEVIVQMTIADVFFIHQRGTLNSIYIWFWQISVSLGPFIAGYITTGQGWRWVWWWNAILFGAFFILVCFCYEETKYCTGGSLAPVQRDVEDDSKSAADRPWPASVAVEEGSQHNPYAVRVNYNIPKKTYWQRLALTTTSSSSGGLRTLLSHMYQPIILLTTVPAVAYTALAYGILVATSDVMSTTLSLYMTKPPYTFAPNEIGLMNLSKLVGSTIGTLIVGPVSDTLILWLARRNDGIYEPETRLWSLVPFLPFIPAGALLFGLGLQNGLPWPIIAVALALFKLGMAPVNSITITYLTDSYQDVIGDALVGVTIVRNAFSTAFIFALDPWIRSVGIQWVLITIVLITTVILSLTGVLIKYGKPFRAHTAERYQRFALLQYKER</sequence>
<keyword evidence="2 7" id="KW-0812">Transmembrane</keyword>
<keyword evidence="3 7" id="KW-1133">Transmembrane helix</keyword>
<keyword evidence="4 7" id="KW-0472">Membrane</keyword>
<evidence type="ECO:0000313" key="9">
    <source>
        <dbReference type="Proteomes" id="UP000321331"/>
    </source>
</evidence>
<feature type="transmembrane region" description="Helical" evidence="7">
    <location>
        <begin position="220"/>
        <end position="239"/>
    </location>
</feature>
<feature type="transmembrane region" description="Helical" evidence="7">
    <location>
        <begin position="89"/>
        <end position="109"/>
    </location>
</feature>
<evidence type="ECO:0000256" key="1">
    <source>
        <dbReference type="ARBA" id="ARBA00004141"/>
    </source>
</evidence>
<dbReference type="AlphaFoldDB" id="A0A5C6T2D8"/>
<dbReference type="GO" id="GO:0022857">
    <property type="term" value="F:transmembrane transporter activity"/>
    <property type="evidence" value="ECO:0007669"/>
    <property type="project" value="InterPro"/>
</dbReference>
<evidence type="ECO:0000313" key="8">
    <source>
        <dbReference type="EMBL" id="TXC03891.1"/>
    </source>
</evidence>
<dbReference type="SUPFAM" id="SSF103473">
    <property type="entry name" value="MFS general substrate transporter"/>
    <property type="match status" value="1"/>
</dbReference>
<feature type="transmembrane region" description="Helical" evidence="7">
    <location>
        <begin position="438"/>
        <end position="460"/>
    </location>
</feature>
<evidence type="ECO:0000256" key="6">
    <source>
        <dbReference type="SAM" id="MobiDB-lite"/>
    </source>
</evidence>
<feature type="transmembrane region" description="Helical" evidence="7">
    <location>
        <begin position="404"/>
        <end position="426"/>
    </location>
</feature>
<name>A0A5C6T2D8_FUSOC</name>
<dbReference type="Gene3D" id="1.20.1250.20">
    <property type="entry name" value="MFS general substrate transporter like domains"/>
    <property type="match status" value="1"/>
</dbReference>
<reference evidence="8 9" key="1">
    <citation type="submission" date="2019-07" db="EMBL/GenBank/DDBJ databases">
        <title>The First High-Quality Draft Genome Sequence of the Causal Agent of the Current Panama Disease Epidemic.</title>
        <authorList>
            <person name="Warmington R.J."/>
            <person name="Kay W."/>
            <person name="Jeffries A."/>
            <person name="Bebber D."/>
            <person name="Moore K."/>
            <person name="Studholme D.J."/>
        </authorList>
    </citation>
    <scope>NUCLEOTIDE SEQUENCE [LARGE SCALE GENOMIC DNA]</scope>
    <source>
        <strain evidence="8 9">TR4</strain>
    </source>
</reference>
<dbReference type="Pfam" id="PF07690">
    <property type="entry name" value="MFS_1"/>
    <property type="match status" value="1"/>
</dbReference>
<evidence type="ECO:0000256" key="5">
    <source>
        <dbReference type="ARBA" id="ARBA00023180"/>
    </source>
</evidence>
<comment type="caution">
    <text evidence="8">The sequence shown here is derived from an EMBL/GenBank/DDBJ whole genome shotgun (WGS) entry which is preliminary data.</text>
</comment>
<feature type="transmembrane region" description="Helical" evidence="7">
    <location>
        <begin position="245"/>
        <end position="265"/>
    </location>
</feature>
<feature type="transmembrane region" description="Helical" evidence="7">
    <location>
        <begin position="466"/>
        <end position="491"/>
    </location>
</feature>
<feature type="transmembrane region" description="Helical" evidence="7">
    <location>
        <begin position="350"/>
        <end position="371"/>
    </location>
</feature>
<dbReference type="GO" id="GO:0005886">
    <property type="term" value="C:plasma membrane"/>
    <property type="evidence" value="ECO:0007669"/>
    <property type="project" value="TreeGrafter"/>
</dbReference>
<gene>
    <name evidence="8" type="ORF">FocTR4_00002126</name>
</gene>
<evidence type="ECO:0008006" key="10">
    <source>
        <dbReference type="Google" id="ProtNLM"/>
    </source>
</evidence>
<feature type="region of interest" description="Disordered" evidence="6">
    <location>
        <begin position="1"/>
        <end position="43"/>
    </location>
</feature>
<feature type="transmembrane region" description="Helical" evidence="7">
    <location>
        <begin position="129"/>
        <end position="150"/>
    </location>
</feature>
<keyword evidence="5" id="KW-0325">Glycoprotein</keyword>
<evidence type="ECO:0000256" key="3">
    <source>
        <dbReference type="ARBA" id="ARBA00022989"/>
    </source>
</evidence>
<organism evidence="8 9">
    <name type="scientific">Fusarium oxysporum f. sp. cubense</name>
    <dbReference type="NCBI Taxonomy" id="61366"/>
    <lineage>
        <taxon>Eukaryota</taxon>
        <taxon>Fungi</taxon>
        <taxon>Dikarya</taxon>
        <taxon>Ascomycota</taxon>
        <taxon>Pezizomycotina</taxon>
        <taxon>Sordariomycetes</taxon>
        <taxon>Hypocreomycetidae</taxon>
        <taxon>Hypocreales</taxon>
        <taxon>Nectriaceae</taxon>
        <taxon>Fusarium</taxon>
        <taxon>Fusarium oxysporum species complex</taxon>
    </lineage>
</organism>
<dbReference type="PANTHER" id="PTHR23502">
    <property type="entry name" value="MAJOR FACILITATOR SUPERFAMILY"/>
    <property type="match status" value="1"/>
</dbReference>
<comment type="subcellular location">
    <subcellularLocation>
        <location evidence="1">Membrane</location>
        <topology evidence="1">Multi-pass membrane protein</topology>
    </subcellularLocation>
</comment>
<evidence type="ECO:0000256" key="7">
    <source>
        <dbReference type="SAM" id="Phobius"/>
    </source>
</evidence>
<feature type="transmembrane region" description="Helical" evidence="7">
    <location>
        <begin position="186"/>
        <end position="208"/>
    </location>
</feature>
<protein>
    <recommendedName>
        <fullName evidence="10">Major facilitator superfamily (MFS) profile domain-containing protein</fullName>
    </recommendedName>
</protein>
<accession>A0A5C6T2D8</accession>
<dbReference type="InterPro" id="IPR036259">
    <property type="entry name" value="MFS_trans_sf"/>
</dbReference>